<dbReference type="Pfam" id="PF13091">
    <property type="entry name" value="PLDc_2"/>
    <property type="match status" value="1"/>
</dbReference>
<dbReference type="PROSITE" id="PS51194">
    <property type="entry name" value="HELICASE_CTER"/>
    <property type="match status" value="1"/>
</dbReference>
<dbReference type="PANTHER" id="PTHR45766:SF6">
    <property type="entry name" value="SWI_SNF-RELATED MATRIX-ASSOCIATED ACTIN-DEPENDENT REGULATOR OF CHROMATIN SUBFAMILY A-LIKE PROTEIN 1"/>
    <property type="match status" value="1"/>
</dbReference>
<dbReference type="Pfam" id="PF00176">
    <property type="entry name" value="SNF2-rel_dom"/>
    <property type="match status" value="1"/>
</dbReference>
<dbReference type="InterPro" id="IPR027417">
    <property type="entry name" value="P-loop_NTPase"/>
</dbReference>
<dbReference type="Proteomes" id="UP001155077">
    <property type="component" value="Unassembled WGS sequence"/>
</dbReference>
<evidence type="ECO:0000259" key="3">
    <source>
        <dbReference type="PROSITE" id="PS51194"/>
    </source>
</evidence>
<dbReference type="EMBL" id="JAMSCK010000003">
    <property type="protein sequence ID" value="MCM8569701.1"/>
    <property type="molecule type" value="Genomic_DNA"/>
</dbReference>
<dbReference type="SUPFAM" id="SSF56024">
    <property type="entry name" value="Phospholipase D/nuclease"/>
    <property type="match status" value="1"/>
</dbReference>
<dbReference type="CDD" id="cd09178">
    <property type="entry name" value="PLDc_N_Snf2_like"/>
    <property type="match status" value="1"/>
</dbReference>
<evidence type="ECO:0000313" key="4">
    <source>
        <dbReference type="EMBL" id="MCM8569701.1"/>
    </source>
</evidence>
<dbReference type="InterPro" id="IPR000330">
    <property type="entry name" value="SNF2_N"/>
</dbReference>
<accession>A0ABT0Z1V0</accession>
<evidence type="ECO:0000313" key="5">
    <source>
        <dbReference type="Proteomes" id="UP001155077"/>
    </source>
</evidence>
<organism evidence="4 5">
    <name type="scientific">Gramella jeungdoensis</name>
    <dbReference type="NCBI Taxonomy" id="708091"/>
    <lineage>
        <taxon>Bacteria</taxon>
        <taxon>Pseudomonadati</taxon>
        <taxon>Bacteroidota</taxon>
        <taxon>Flavobacteriia</taxon>
        <taxon>Flavobacteriales</taxon>
        <taxon>Flavobacteriaceae</taxon>
        <taxon>Christiangramia</taxon>
    </lineage>
</organism>
<dbReference type="SMART" id="SM00487">
    <property type="entry name" value="DEXDc"/>
    <property type="match status" value="1"/>
</dbReference>
<reference evidence="4" key="1">
    <citation type="submission" date="2022-06" db="EMBL/GenBank/DDBJ databases">
        <title>Gramella sediminis sp. nov., isolated from deep-sea sediment of the Indian Ocean.</title>
        <authorList>
            <person name="Yang L."/>
        </authorList>
    </citation>
    <scope>NUCLEOTIDE SEQUENCE</scope>
    <source>
        <strain evidence="4">HMD3159</strain>
    </source>
</reference>
<protein>
    <submittedName>
        <fullName evidence="4">Phospholipase D-like domain-containing protein</fullName>
    </submittedName>
</protein>
<dbReference type="InterPro" id="IPR025202">
    <property type="entry name" value="PLD-like_dom"/>
</dbReference>
<gene>
    <name evidence="4" type="ORF">NE848_09940</name>
</gene>
<feature type="domain" description="Helicase C-terminal" evidence="3">
    <location>
        <begin position="710"/>
        <end position="895"/>
    </location>
</feature>
<dbReference type="RefSeq" id="WP_252113017.1">
    <property type="nucleotide sequence ID" value="NZ_JAMSCK010000003.1"/>
</dbReference>
<keyword evidence="5" id="KW-1185">Reference proteome</keyword>
<dbReference type="SMART" id="SM00490">
    <property type="entry name" value="HELICc"/>
    <property type="match status" value="1"/>
</dbReference>
<sequence>MANNFISNKSPQKTLSGRLNNIIKFSTELRWLVGFFYFSGWKEVYENLKKNEEVKIRLLVGLEVDKHLHGIFEHDVQEVDLSSDERFNNFMSSMGFAVNNEQQDTQEFYKQVHFFLDMLQQERLIIRKTREPNHAKLYLFEMNKEEKGKHNFDGYLITGSSNLTRSGLHGQQEFNVEIKDYGYEDAVEYFEELWQLAIPITELDQRKKHLIEFIQHRSQAAVVDPFEAYAMVLKTYLDLQKQKKLKPQVERLLEENGFKKFSYQLDAVNQAIGIIEQYNGVVIADVVGLGKSVIASLIARNLDKKGIILCPPGLMGEYSDKTGWWGYVRNFELNGWHVYSRGQIENLAEELDGSDIEMVIVDEAHSFRNQDTSAYEALMEICRGKQVVLLTATPFNNSPADIFSLLKLFIVPGMSGITIENNLEGLFRGYNYRFSKLSDILKNFNSGSPEKREKAEREYVKLLGEEPPVNPDLVRAESAKLATKIKEVISPVVIRRNRLDLEKDFQYSKEIGELPKVAPPEELFYYLNESQSEFYDRIVTNYFSEGGLFTGAVYQPASYETIVDEEKDMEGNRKALQQRNLFDFMRRLLVKRFESSFGAFEKTIGRFIQVHELVLDFIKKTGGKYILDRNFMEKIYDYDEDEIDELLRKFENDLLERRIPKNNTVYKINDFQRKEDFLQDIQKDLELFERIKTELEEERLVENDPKRETIFKQVLEIVKKNPDRKVILFTEYVDTVLHLEPYFRRKLKENVLVCDGKVTRTLAKELERNFNAQYEGTWHNDFQVLITSDKLSEGFNLNRAGAIINYDIPWNPTRVIQRVGRINRIGQKIFDLLYIYNFFPSETGADYVKSREIAQQKMFMIHNALGEDSQIFHQDEQPTASGLYKKINENPEDEEELNTVTFVRNAYKKIEDKYPNVIDRIEKLPSRVKSAKSFQSSDVNVLRKKGLSLFAQQAEATKTEVESLTFEGLLDYVKCEYGTPRLNLSENFWPVYEVVKTHREKIRSNKNELAIESKAHDNLKTALKVIDASEEENIQFIKTIIKDIKHYYTMPKYTLRRLAFDRLTPNSSKKNWKKFFDELNYIKSRYGVDYLERVLEKVKNQKEEVIIAVENQILK</sequence>
<dbReference type="SUPFAM" id="SSF52540">
    <property type="entry name" value="P-loop containing nucleoside triphosphate hydrolases"/>
    <property type="match status" value="2"/>
</dbReference>
<dbReference type="PANTHER" id="PTHR45766">
    <property type="entry name" value="DNA ANNEALING HELICASE AND ENDONUCLEASE ZRANB3 FAMILY MEMBER"/>
    <property type="match status" value="1"/>
</dbReference>
<name>A0ABT0Z1V0_9FLAO</name>
<proteinExistence type="predicted"/>
<dbReference type="InterPro" id="IPR049730">
    <property type="entry name" value="SNF2/RAD54-like_C"/>
</dbReference>
<dbReference type="CDD" id="cd18793">
    <property type="entry name" value="SF2_C_SNF"/>
    <property type="match status" value="1"/>
</dbReference>
<feature type="domain" description="Helicase ATP-binding" evidence="2">
    <location>
        <begin position="272"/>
        <end position="412"/>
    </location>
</feature>
<dbReference type="PROSITE" id="PS51192">
    <property type="entry name" value="HELICASE_ATP_BIND_1"/>
    <property type="match status" value="1"/>
</dbReference>
<dbReference type="Gene3D" id="3.40.50.300">
    <property type="entry name" value="P-loop containing nucleotide triphosphate hydrolases"/>
    <property type="match status" value="2"/>
</dbReference>
<dbReference type="InterPro" id="IPR014001">
    <property type="entry name" value="Helicase_ATP-bd"/>
</dbReference>
<evidence type="ECO:0000259" key="2">
    <source>
        <dbReference type="PROSITE" id="PS51192"/>
    </source>
</evidence>
<evidence type="ECO:0000256" key="1">
    <source>
        <dbReference type="ARBA" id="ARBA00022801"/>
    </source>
</evidence>
<comment type="caution">
    <text evidence="4">The sequence shown here is derived from an EMBL/GenBank/DDBJ whole genome shotgun (WGS) entry which is preliminary data.</text>
</comment>
<dbReference type="InterPro" id="IPR001650">
    <property type="entry name" value="Helicase_C-like"/>
</dbReference>
<keyword evidence="1" id="KW-0378">Hydrolase</keyword>
<dbReference type="Gene3D" id="3.30.870.10">
    <property type="entry name" value="Endonuclease Chain A"/>
    <property type="match status" value="1"/>
</dbReference>
<dbReference type="Pfam" id="PF00271">
    <property type="entry name" value="Helicase_C"/>
    <property type="match status" value="1"/>
</dbReference>